<evidence type="ECO:0000256" key="5">
    <source>
        <dbReference type="ARBA" id="ARBA00023002"/>
    </source>
</evidence>
<accession>A0A9P3LEW4</accession>
<dbReference type="AlphaFoldDB" id="A0A9P3LEW4"/>
<dbReference type="SUPFAM" id="SSF54373">
    <property type="entry name" value="FAD-linked reductases, C-terminal domain"/>
    <property type="match status" value="1"/>
</dbReference>
<organism evidence="7 8">
    <name type="scientific">Phanerochaete sordida</name>
    <dbReference type="NCBI Taxonomy" id="48140"/>
    <lineage>
        <taxon>Eukaryota</taxon>
        <taxon>Fungi</taxon>
        <taxon>Dikarya</taxon>
        <taxon>Basidiomycota</taxon>
        <taxon>Agaricomycotina</taxon>
        <taxon>Agaricomycetes</taxon>
        <taxon>Polyporales</taxon>
        <taxon>Phanerochaetaceae</taxon>
        <taxon>Phanerochaete</taxon>
    </lineage>
</organism>
<reference evidence="7 8" key="1">
    <citation type="submission" date="2021-08" db="EMBL/GenBank/DDBJ databases">
        <title>Draft Genome Sequence of Phanerochaete sordida strain YK-624.</title>
        <authorList>
            <person name="Mori T."/>
            <person name="Dohra H."/>
            <person name="Suzuki T."/>
            <person name="Kawagishi H."/>
            <person name="Hirai H."/>
        </authorList>
    </citation>
    <scope>NUCLEOTIDE SEQUENCE [LARGE SCALE GENOMIC DNA]</scope>
    <source>
        <strain evidence="7 8">YK-624</strain>
    </source>
</reference>
<feature type="domain" description="FAD dependent oxidoreductase" evidence="6">
    <location>
        <begin position="17"/>
        <end position="428"/>
    </location>
</feature>
<evidence type="ECO:0000256" key="3">
    <source>
        <dbReference type="ARBA" id="ARBA00022630"/>
    </source>
</evidence>
<dbReference type="Pfam" id="PF01266">
    <property type="entry name" value="DAO"/>
    <property type="match status" value="1"/>
</dbReference>
<dbReference type="GO" id="GO:0008115">
    <property type="term" value="F:sarcosine oxidase activity"/>
    <property type="evidence" value="ECO:0007669"/>
    <property type="project" value="TreeGrafter"/>
</dbReference>
<evidence type="ECO:0000313" key="8">
    <source>
        <dbReference type="Proteomes" id="UP000703269"/>
    </source>
</evidence>
<evidence type="ECO:0000313" key="7">
    <source>
        <dbReference type="EMBL" id="GJE91407.1"/>
    </source>
</evidence>
<dbReference type="PANTHER" id="PTHR10961:SF46">
    <property type="entry name" value="PEROXISOMAL SARCOSINE OXIDASE"/>
    <property type="match status" value="1"/>
</dbReference>
<dbReference type="Gene3D" id="3.30.9.10">
    <property type="entry name" value="D-Amino Acid Oxidase, subunit A, domain 2"/>
    <property type="match status" value="1"/>
</dbReference>
<keyword evidence="4" id="KW-0274">FAD</keyword>
<keyword evidence="3" id="KW-0285">Flavoprotein</keyword>
<dbReference type="PANTHER" id="PTHR10961">
    <property type="entry name" value="PEROXISOMAL SARCOSINE OXIDASE"/>
    <property type="match status" value="1"/>
</dbReference>
<dbReference type="InterPro" id="IPR045170">
    <property type="entry name" value="MTOX"/>
</dbReference>
<evidence type="ECO:0000256" key="1">
    <source>
        <dbReference type="ARBA" id="ARBA00001974"/>
    </source>
</evidence>
<evidence type="ECO:0000256" key="2">
    <source>
        <dbReference type="ARBA" id="ARBA00010989"/>
    </source>
</evidence>
<keyword evidence="8" id="KW-1185">Reference proteome</keyword>
<sequence length="479" mass="52035">MLVKNPAQAQEEDNARKVVIVGAGVFGLSTAWYLLQRGYSVTVLERASVVPARDSAGYDLNKVVRSSYADSFYTTFAREAIDMWKKEEWDGCYHECGVFLPVTTGNPYTSAAYDNDVASGANVTAVRSAEDIKKFFPDDVPTGFAAPSGDVLSGYINHDGGWAESGRALELLLERVRAAGAEVLAGKEVAGLMRKGAANGTQTSPRVAGVRCTDGSGYRAETVIIAAGAWTPRLTQRLGIEFTMGVWAQKPENEATRVQQVQELQQEAMGQHVGVGVATGQVVATIQLTEEDADRYRATPVVLDFGSGFYMFPPTKDNIVKMGINNYGYLHQPSSAVPSTPRTALTDGEDGLRIPKEMVEYFRNNLKKIYPELGKKPFSGTRLCWYNDSPDEDWVIGYHPAAQGLLFATTGSGHAFKFLPNIGRLVADAMEGKLPPALASRFSPHRKAQVNPTSRVGPLPRPLKLDELCVEADLSADID</sequence>
<gene>
    <name evidence="7" type="ORF">PsYK624_075570</name>
</gene>
<dbReference type="GO" id="GO:0050660">
    <property type="term" value="F:flavin adenine dinucleotide binding"/>
    <property type="evidence" value="ECO:0007669"/>
    <property type="project" value="InterPro"/>
</dbReference>
<dbReference type="SUPFAM" id="SSF51905">
    <property type="entry name" value="FAD/NAD(P)-binding domain"/>
    <property type="match status" value="1"/>
</dbReference>
<comment type="caution">
    <text evidence="7">The sequence shown here is derived from an EMBL/GenBank/DDBJ whole genome shotgun (WGS) entry which is preliminary data.</text>
</comment>
<name>A0A9P3LEW4_9APHY</name>
<proteinExistence type="inferred from homology"/>
<keyword evidence="5" id="KW-0560">Oxidoreductase</keyword>
<dbReference type="InterPro" id="IPR006076">
    <property type="entry name" value="FAD-dep_OxRdtase"/>
</dbReference>
<dbReference type="EMBL" id="BPQB01000021">
    <property type="protein sequence ID" value="GJE91407.1"/>
    <property type="molecule type" value="Genomic_DNA"/>
</dbReference>
<evidence type="ECO:0000256" key="4">
    <source>
        <dbReference type="ARBA" id="ARBA00022827"/>
    </source>
</evidence>
<dbReference type="Proteomes" id="UP000703269">
    <property type="component" value="Unassembled WGS sequence"/>
</dbReference>
<dbReference type="OrthoDB" id="2219495at2759"/>
<protein>
    <submittedName>
        <fullName evidence="7">FAD-binding oxidoreductase</fullName>
    </submittedName>
</protein>
<dbReference type="InterPro" id="IPR036188">
    <property type="entry name" value="FAD/NAD-bd_sf"/>
</dbReference>
<dbReference type="Gene3D" id="3.50.50.60">
    <property type="entry name" value="FAD/NAD(P)-binding domain"/>
    <property type="match status" value="1"/>
</dbReference>
<evidence type="ECO:0000259" key="6">
    <source>
        <dbReference type="Pfam" id="PF01266"/>
    </source>
</evidence>
<comment type="similarity">
    <text evidence="2">Belongs to the MSOX/MTOX family.</text>
</comment>
<comment type="cofactor">
    <cofactor evidence="1">
        <name>FAD</name>
        <dbReference type="ChEBI" id="CHEBI:57692"/>
    </cofactor>
</comment>